<accession>A0A131YS19</accession>
<protein>
    <submittedName>
        <fullName evidence="3">Basic tail secreted protein</fullName>
    </submittedName>
</protein>
<name>A0A131YS19_RHIAP</name>
<evidence type="ECO:0000256" key="2">
    <source>
        <dbReference type="SAM" id="SignalP"/>
    </source>
</evidence>
<sequence length="335" mass="37066">MEVILRLGGVLLIAGGGLSQSYQRRLHCQRLIPSALTSVITPCRFPCRLSHRESSYSIILEYDPDGTPCQVGRCRGGSCLGLGHYRVLESSKWSLSSASRHYDHLERAKGDSTAWNTLILTNVGYARINVFREASMHRHAGHVASSSVNRNVVNGFPNSDSKALASIHRLYRVKRAAPRLHGKKGYGKSFSKEGAPGHLEHGAQNYPGRPGYVRPSCRKNFFKRHKKKILLGVAATAVAGTAVGLKAAKMTTKPQCRHRGKSCNNSEESETERSSEKPKPKRKRLRKKVRKDHAEATSTEKQHSHKDDTTENDGKEAIATGDKSKKATEHGDKNR</sequence>
<dbReference type="AlphaFoldDB" id="A0A131YS19"/>
<dbReference type="EMBL" id="GEDV01006820">
    <property type="protein sequence ID" value="JAP81737.1"/>
    <property type="molecule type" value="Transcribed_RNA"/>
</dbReference>
<reference evidence="3" key="1">
    <citation type="journal article" date="2016" name="Ticks Tick Borne Dis.">
        <title>De novo assembly and annotation of the salivary gland transcriptome of Rhipicephalus appendiculatus male and female ticks during blood feeding.</title>
        <authorList>
            <person name="de Castro M.H."/>
            <person name="de Klerk D."/>
            <person name="Pienaar R."/>
            <person name="Latif A.A."/>
            <person name="Rees D.J."/>
            <person name="Mans B.J."/>
        </authorList>
    </citation>
    <scope>NUCLEOTIDE SEQUENCE</scope>
    <source>
        <tissue evidence="3">Salivary glands</tissue>
    </source>
</reference>
<proteinExistence type="predicted"/>
<feature type="signal peptide" evidence="2">
    <location>
        <begin position="1"/>
        <end position="19"/>
    </location>
</feature>
<evidence type="ECO:0000313" key="3">
    <source>
        <dbReference type="EMBL" id="JAP81737.1"/>
    </source>
</evidence>
<feature type="region of interest" description="Disordered" evidence="1">
    <location>
        <begin position="250"/>
        <end position="335"/>
    </location>
</feature>
<feature type="compositionally biased region" description="Basic and acidic residues" evidence="1">
    <location>
        <begin position="292"/>
        <end position="335"/>
    </location>
</feature>
<feature type="compositionally biased region" description="Basic residues" evidence="1">
    <location>
        <begin position="279"/>
        <end position="291"/>
    </location>
</feature>
<feature type="chain" id="PRO_5007285816" evidence="2">
    <location>
        <begin position="20"/>
        <end position="335"/>
    </location>
</feature>
<organism evidence="3">
    <name type="scientific">Rhipicephalus appendiculatus</name>
    <name type="common">Brown ear tick</name>
    <dbReference type="NCBI Taxonomy" id="34631"/>
    <lineage>
        <taxon>Eukaryota</taxon>
        <taxon>Metazoa</taxon>
        <taxon>Ecdysozoa</taxon>
        <taxon>Arthropoda</taxon>
        <taxon>Chelicerata</taxon>
        <taxon>Arachnida</taxon>
        <taxon>Acari</taxon>
        <taxon>Parasitiformes</taxon>
        <taxon>Ixodida</taxon>
        <taxon>Ixodoidea</taxon>
        <taxon>Ixodidae</taxon>
        <taxon>Rhipicephalinae</taxon>
        <taxon>Rhipicephalus</taxon>
        <taxon>Rhipicephalus</taxon>
    </lineage>
</organism>
<keyword evidence="2" id="KW-0732">Signal</keyword>
<feature type="region of interest" description="Disordered" evidence="1">
    <location>
        <begin position="182"/>
        <end position="211"/>
    </location>
</feature>
<evidence type="ECO:0000256" key="1">
    <source>
        <dbReference type="SAM" id="MobiDB-lite"/>
    </source>
</evidence>